<dbReference type="SUPFAM" id="SSF46689">
    <property type="entry name" value="Homeodomain-like"/>
    <property type="match status" value="1"/>
</dbReference>
<dbReference type="InterPro" id="IPR009057">
    <property type="entry name" value="Homeodomain-like_sf"/>
</dbReference>
<keyword evidence="3" id="KW-0804">Transcription</keyword>
<dbReference type="PRINTS" id="PR00455">
    <property type="entry name" value="HTHTETR"/>
</dbReference>
<keyword evidence="1" id="KW-0805">Transcription regulation</keyword>
<dbReference type="RefSeq" id="WP_311628315.1">
    <property type="nucleotide sequence ID" value="NZ_JAVREN010000001.1"/>
</dbReference>
<feature type="domain" description="HTH tetR-type" evidence="5">
    <location>
        <begin position="23"/>
        <end position="82"/>
    </location>
</feature>
<protein>
    <submittedName>
        <fullName evidence="6">TetR/AcrR family transcriptional regulator</fullName>
    </submittedName>
</protein>
<dbReference type="PANTHER" id="PTHR30055">
    <property type="entry name" value="HTH-TYPE TRANSCRIPTIONAL REGULATOR RUTR"/>
    <property type="match status" value="1"/>
</dbReference>
<sequence length="225" mass="24720">MPTGPTPAAGPRGRGRPRNLPAEEFRVRVLAAARRAFAVHGMQASVEGIARDAGVSRRSVYEQFGDKRALFGHVLEDLRERADRAIGEAFADDREMELTDWVRNGYRWLFRFLAENPEARAIGELAEELGHPVSEYLRGRYAEAVGAASRRRWAEAGIDIGRVDVLLMALYSAMTDAAVKLKWPGARPEDEDVINLLTEFTAGGLIRLAVEAPDALARLRPGAAG</sequence>
<dbReference type="PANTHER" id="PTHR30055:SF234">
    <property type="entry name" value="HTH-TYPE TRANSCRIPTIONAL REGULATOR BETI"/>
    <property type="match status" value="1"/>
</dbReference>
<dbReference type="PROSITE" id="PS50977">
    <property type="entry name" value="HTH_TETR_2"/>
    <property type="match status" value="1"/>
</dbReference>
<dbReference type="InterPro" id="IPR050109">
    <property type="entry name" value="HTH-type_TetR-like_transc_reg"/>
</dbReference>
<organism evidence="6 7">
    <name type="scientific">Streptomyces boetiae</name>
    <dbReference type="NCBI Taxonomy" id="3075541"/>
    <lineage>
        <taxon>Bacteria</taxon>
        <taxon>Bacillati</taxon>
        <taxon>Actinomycetota</taxon>
        <taxon>Actinomycetes</taxon>
        <taxon>Kitasatosporales</taxon>
        <taxon>Streptomycetaceae</taxon>
        <taxon>Streptomyces</taxon>
    </lineage>
</organism>
<dbReference type="Proteomes" id="UP001183388">
    <property type="component" value="Unassembled WGS sequence"/>
</dbReference>
<accession>A0ABU2L1F9</accession>
<name>A0ABU2L1F9_9ACTN</name>
<keyword evidence="2 4" id="KW-0238">DNA-binding</keyword>
<dbReference type="EMBL" id="JAVREN010000001">
    <property type="protein sequence ID" value="MDT0305401.1"/>
    <property type="molecule type" value="Genomic_DNA"/>
</dbReference>
<gene>
    <name evidence="6" type="ORF">RM780_00270</name>
</gene>
<evidence type="ECO:0000256" key="1">
    <source>
        <dbReference type="ARBA" id="ARBA00023015"/>
    </source>
</evidence>
<evidence type="ECO:0000256" key="3">
    <source>
        <dbReference type="ARBA" id="ARBA00023163"/>
    </source>
</evidence>
<dbReference type="Gene3D" id="1.10.357.10">
    <property type="entry name" value="Tetracycline Repressor, domain 2"/>
    <property type="match status" value="1"/>
</dbReference>
<evidence type="ECO:0000313" key="6">
    <source>
        <dbReference type="EMBL" id="MDT0305401.1"/>
    </source>
</evidence>
<proteinExistence type="predicted"/>
<dbReference type="InterPro" id="IPR001647">
    <property type="entry name" value="HTH_TetR"/>
</dbReference>
<evidence type="ECO:0000256" key="2">
    <source>
        <dbReference type="ARBA" id="ARBA00023125"/>
    </source>
</evidence>
<keyword evidence="7" id="KW-1185">Reference proteome</keyword>
<reference evidence="7" key="1">
    <citation type="submission" date="2023-07" db="EMBL/GenBank/DDBJ databases">
        <title>30 novel species of actinomycetes from the DSMZ collection.</title>
        <authorList>
            <person name="Nouioui I."/>
        </authorList>
    </citation>
    <scope>NUCLEOTIDE SEQUENCE [LARGE SCALE GENOMIC DNA]</scope>
    <source>
        <strain evidence="7">DSM 44917</strain>
    </source>
</reference>
<dbReference type="Pfam" id="PF00440">
    <property type="entry name" value="TetR_N"/>
    <property type="match status" value="1"/>
</dbReference>
<evidence type="ECO:0000259" key="5">
    <source>
        <dbReference type="PROSITE" id="PS50977"/>
    </source>
</evidence>
<comment type="caution">
    <text evidence="6">The sequence shown here is derived from an EMBL/GenBank/DDBJ whole genome shotgun (WGS) entry which is preliminary data.</text>
</comment>
<feature type="DNA-binding region" description="H-T-H motif" evidence="4">
    <location>
        <begin position="45"/>
        <end position="64"/>
    </location>
</feature>
<evidence type="ECO:0000313" key="7">
    <source>
        <dbReference type="Proteomes" id="UP001183388"/>
    </source>
</evidence>
<evidence type="ECO:0000256" key="4">
    <source>
        <dbReference type="PROSITE-ProRule" id="PRU00335"/>
    </source>
</evidence>